<evidence type="ECO:0000313" key="2">
    <source>
        <dbReference type="EMBL" id="KAJ7709590.1"/>
    </source>
</evidence>
<dbReference type="Proteomes" id="UP001221757">
    <property type="component" value="Unassembled WGS sequence"/>
</dbReference>
<dbReference type="GO" id="GO:0004672">
    <property type="term" value="F:protein kinase activity"/>
    <property type="evidence" value="ECO:0007669"/>
    <property type="project" value="InterPro"/>
</dbReference>
<dbReference type="PROSITE" id="PS50011">
    <property type="entry name" value="PROTEIN_KINASE_DOM"/>
    <property type="match status" value="1"/>
</dbReference>
<feature type="non-terminal residue" evidence="2">
    <location>
        <position position="1"/>
    </location>
</feature>
<dbReference type="Gene3D" id="1.10.510.10">
    <property type="entry name" value="Transferase(Phosphotransferase) domain 1"/>
    <property type="match status" value="1"/>
</dbReference>
<evidence type="ECO:0000259" key="1">
    <source>
        <dbReference type="PROSITE" id="PS50011"/>
    </source>
</evidence>
<dbReference type="InterPro" id="IPR011009">
    <property type="entry name" value="Kinase-like_dom_sf"/>
</dbReference>
<dbReference type="EMBL" id="JARKIE010000002">
    <property type="protein sequence ID" value="KAJ7709590.1"/>
    <property type="molecule type" value="Genomic_DNA"/>
</dbReference>
<feature type="domain" description="Protein kinase" evidence="1">
    <location>
        <begin position="1"/>
        <end position="76"/>
    </location>
</feature>
<feature type="non-terminal residue" evidence="2">
    <location>
        <position position="76"/>
    </location>
</feature>
<dbReference type="SUPFAM" id="SSF56112">
    <property type="entry name" value="Protein kinase-like (PK-like)"/>
    <property type="match status" value="1"/>
</dbReference>
<reference evidence="2" key="1">
    <citation type="submission" date="2023-03" db="EMBL/GenBank/DDBJ databases">
        <title>Massive genome expansion in bonnet fungi (Mycena s.s.) driven by repeated elements and novel gene families across ecological guilds.</title>
        <authorList>
            <consortium name="Lawrence Berkeley National Laboratory"/>
            <person name="Harder C.B."/>
            <person name="Miyauchi S."/>
            <person name="Viragh M."/>
            <person name="Kuo A."/>
            <person name="Thoen E."/>
            <person name="Andreopoulos B."/>
            <person name="Lu D."/>
            <person name="Skrede I."/>
            <person name="Drula E."/>
            <person name="Henrissat B."/>
            <person name="Morin E."/>
            <person name="Kohler A."/>
            <person name="Barry K."/>
            <person name="LaButti K."/>
            <person name="Morin E."/>
            <person name="Salamov A."/>
            <person name="Lipzen A."/>
            <person name="Mereny Z."/>
            <person name="Hegedus B."/>
            <person name="Baldrian P."/>
            <person name="Stursova M."/>
            <person name="Weitz H."/>
            <person name="Taylor A."/>
            <person name="Grigoriev I.V."/>
            <person name="Nagy L.G."/>
            <person name="Martin F."/>
            <person name="Kauserud H."/>
        </authorList>
    </citation>
    <scope>NUCLEOTIDE SEQUENCE</scope>
    <source>
        <strain evidence="2">CBHHK067</strain>
    </source>
</reference>
<name>A0AAD7H153_MYCRO</name>
<accession>A0AAD7H153</accession>
<sequence>HYRLWHRGIKHSDISATNLLYRCGNPNVVVLNDFDLAHLGQDDVHLRTRTIEFMALQLLTQKGLEGEIPRSYRHDL</sequence>
<dbReference type="AlphaFoldDB" id="A0AAD7H153"/>
<gene>
    <name evidence="2" type="ORF">B0H17DRAFT_856614</name>
</gene>
<evidence type="ECO:0000313" key="3">
    <source>
        <dbReference type="Proteomes" id="UP001221757"/>
    </source>
</evidence>
<dbReference type="GO" id="GO:0005524">
    <property type="term" value="F:ATP binding"/>
    <property type="evidence" value="ECO:0007669"/>
    <property type="project" value="InterPro"/>
</dbReference>
<organism evidence="2 3">
    <name type="scientific">Mycena rosella</name>
    <name type="common">Pink bonnet</name>
    <name type="synonym">Agaricus rosellus</name>
    <dbReference type="NCBI Taxonomy" id="1033263"/>
    <lineage>
        <taxon>Eukaryota</taxon>
        <taxon>Fungi</taxon>
        <taxon>Dikarya</taxon>
        <taxon>Basidiomycota</taxon>
        <taxon>Agaricomycotina</taxon>
        <taxon>Agaricomycetes</taxon>
        <taxon>Agaricomycetidae</taxon>
        <taxon>Agaricales</taxon>
        <taxon>Marasmiineae</taxon>
        <taxon>Mycenaceae</taxon>
        <taxon>Mycena</taxon>
    </lineage>
</organism>
<dbReference type="InterPro" id="IPR000719">
    <property type="entry name" value="Prot_kinase_dom"/>
</dbReference>
<dbReference type="Pfam" id="PF17667">
    <property type="entry name" value="Pkinase_fungal"/>
    <property type="match status" value="1"/>
</dbReference>
<proteinExistence type="predicted"/>
<protein>
    <recommendedName>
        <fullName evidence="1">Protein kinase domain-containing protein</fullName>
    </recommendedName>
</protein>
<dbReference type="InterPro" id="IPR040976">
    <property type="entry name" value="Pkinase_fungal"/>
</dbReference>
<comment type="caution">
    <text evidence="2">The sequence shown here is derived from an EMBL/GenBank/DDBJ whole genome shotgun (WGS) entry which is preliminary data.</text>
</comment>
<keyword evidence="3" id="KW-1185">Reference proteome</keyword>